<proteinExistence type="predicted"/>
<dbReference type="InterPro" id="IPR013747">
    <property type="entry name" value="ACP_syn_III_C"/>
</dbReference>
<keyword evidence="1" id="KW-0808">Transferase</keyword>
<dbReference type="PANTHER" id="PTHR34069:SF2">
    <property type="entry name" value="BETA-KETOACYL-[ACYL-CARRIER-PROTEIN] SYNTHASE III"/>
    <property type="match status" value="1"/>
</dbReference>
<dbReference type="SUPFAM" id="SSF53901">
    <property type="entry name" value="Thiolase-like"/>
    <property type="match status" value="1"/>
</dbReference>
<dbReference type="AlphaFoldDB" id="A0A4R6S381"/>
<comment type="caution">
    <text evidence="4">The sequence shown here is derived from an EMBL/GenBank/DDBJ whole genome shotgun (WGS) entry which is preliminary data.</text>
</comment>
<gene>
    <name evidence="4" type="ORF">EV186_106445</name>
</gene>
<evidence type="ECO:0000313" key="4">
    <source>
        <dbReference type="EMBL" id="TDP94051.1"/>
    </source>
</evidence>
<evidence type="ECO:0000256" key="1">
    <source>
        <dbReference type="ARBA" id="ARBA00022679"/>
    </source>
</evidence>
<dbReference type="Proteomes" id="UP000295444">
    <property type="component" value="Unassembled WGS sequence"/>
</dbReference>
<dbReference type="Gene3D" id="3.40.47.10">
    <property type="match status" value="2"/>
</dbReference>
<dbReference type="RefSeq" id="WP_133853018.1">
    <property type="nucleotide sequence ID" value="NZ_SNXZ01000006.1"/>
</dbReference>
<feature type="domain" description="Beta-ketoacyl-[acyl-carrier-protein] synthase III C-terminal" evidence="3">
    <location>
        <begin position="253"/>
        <end position="342"/>
    </location>
</feature>
<dbReference type="EMBL" id="SNXZ01000006">
    <property type="protein sequence ID" value="TDP94051.1"/>
    <property type="molecule type" value="Genomic_DNA"/>
</dbReference>
<evidence type="ECO:0000313" key="5">
    <source>
        <dbReference type="Proteomes" id="UP000295444"/>
    </source>
</evidence>
<name>A0A4R6S381_LABRH</name>
<keyword evidence="5" id="KW-1185">Reference proteome</keyword>
<keyword evidence="2" id="KW-0012">Acyltransferase</keyword>
<dbReference type="OrthoDB" id="6637632at2"/>
<evidence type="ECO:0000259" key="3">
    <source>
        <dbReference type="Pfam" id="PF08541"/>
    </source>
</evidence>
<organism evidence="4 5">
    <name type="scientific">Labedaea rhizosphaerae</name>
    <dbReference type="NCBI Taxonomy" id="598644"/>
    <lineage>
        <taxon>Bacteria</taxon>
        <taxon>Bacillati</taxon>
        <taxon>Actinomycetota</taxon>
        <taxon>Actinomycetes</taxon>
        <taxon>Pseudonocardiales</taxon>
        <taxon>Pseudonocardiaceae</taxon>
        <taxon>Labedaea</taxon>
    </lineage>
</organism>
<dbReference type="InterPro" id="IPR016039">
    <property type="entry name" value="Thiolase-like"/>
</dbReference>
<dbReference type="Pfam" id="PF08541">
    <property type="entry name" value="ACP_syn_III_C"/>
    <property type="match status" value="1"/>
</dbReference>
<evidence type="ECO:0000256" key="2">
    <source>
        <dbReference type="ARBA" id="ARBA00023315"/>
    </source>
</evidence>
<protein>
    <submittedName>
        <fullName evidence="4">3-oxoacyl-[acyl-carrier-protein] synthase-3</fullName>
    </submittedName>
</protein>
<dbReference type="GO" id="GO:0044550">
    <property type="term" value="P:secondary metabolite biosynthetic process"/>
    <property type="evidence" value="ECO:0007669"/>
    <property type="project" value="TreeGrafter"/>
</dbReference>
<reference evidence="4 5" key="1">
    <citation type="submission" date="2019-03" db="EMBL/GenBank/DDBJ databases">
        <title>Genomic Encyclopedia of Type Strains, Phase IV (KMG-IV): sequencing the most valuable type-strain genomes for metagenomic binning, comparative biology and taxonomic classification.</title>
        <authorList>
            <person name="Goeker M."/>
        </authorList>
    </citation>
    <scope>NUCLEOTIDE SEQUENCE [LARGE SCALE GENOMIC DNA]</scope>
    <source>
        <strain evidence="4 5">DSM 45361</strain>
    </source>
</reference>
<dbReference type="GO" id="GO:0016746">
    <property type="term" value="F:acyltransferase activity"/>
    <property type="evidence" value="ECO:0007669"/>
    <property type="project" value="UniProtKB-KW"/>
</dbReference>
<dbReference type="PANTHER" id="PTHR34069">
    <property type="entry name" value="3-OXOACYL-[ACYL-CARRIER-PROTEIN] SYNTHASE 3"/>
    <property type="match status" value="1"/>
</dbReference>
<sequence>MTEPLVEFGIAGFGYAFGEDQDVATVAGDYVDDPERPIKWGYHTFHRAPDGVTASKMAATAATKALSEVGIGAEQLDLIVVAASEMPEYPYWDTSAAVARELKIATTQTLLLNEGCACGVTGIGYVAGIMAVQPEIETVMFIAVNRVSEFHRNRMNVNNSVHSDGAVATIWRRGHKELQWLSTEQFTDPEFCDWFRTDYGGMVEPVPPQGWSSRQSPAGHVAVQAHFKKEPARLIAFSQQLEQRVVDVVDGALKRAGLTRDDLKHLIYINDAPDAIEDIAKPLGISLEHTNANLSVGHGHMGAADQLIALGQHLQRGEIRSGDVVALCGISIGMRWYCTLVRV</sequence>
<accession>A0A4R6S381</accession>